<proteinExistence type="inferred from homology"/>
<evidence type="ECO:0000256" key="3">
    <source>
        <dbReference type="ARBA" id="ARBA00022692"/>
    </source>
</evidence>
<dbReference type="EMBL" id="KI925136">
    <property type="protein sequence ID" value="ETW16937.1"/>
    <property type="molecule type" value="Genomic_DNA"/>
</dbReference>
<dbReference type="InterPro" id="IPR009038">
    <property type="entry name" value="GOLD_dom"/>
</dbReference>
<name>A0A024V2Z6_PLAFA</name>
<dbReference type="PANTHER" id="PTHR22811">
    <property type="entry name" value="TRANSMEMBRANE EMP24 DOMAIN-CONTAINING PROTEIN"/>
    <property type="match status" value="1"/>
</dbReference>
<dbReference type="OrthoDB" id="759142at2759"/>
<keyword evidence="5 7" id="KW-1133">Transmembrane helix</keyword>
<dbReference type="Proteomes" id="UP000030690">
    <property type="component" value="Unassembled WGS sequence"/>
</dbReference>
<comment type="subcellular location">
    <subcellularLocation>
        <location evidence="1">Membrane</location>
        <topology evidence="1">Single-pass type I membrane protein</topology>
    </subcellularLocation>
</comment>
<dbReference type="SMR" id="A0A024V2Z6"/>
<keyword evidence="3 7" id="KW-0812">Transmembrane</keyword>
<dbReference type="SMART" id="SM01190">
    <property type="entry name" value="EMP24_GP25L"/>
    <property type="match status" value="1"/>
</dbReference>
<evidence type="ECO:0000256" key="1">
    <source>
        <dbReference type="ARBA" id="ARBA00004479"/>
    </source>
</evidence>
<evidence type="ECO:0000259" key="8">
    <source>
        <dbReference type="SMART" id="SM01190"/>
    </source>
</evidence>
<keyword evidence="6 7" id="KW-0472">Membrane</keyword>
<feature type="domain" description="GOLD" evidence="8">
    <location>
        <begin position="22"/>
        <end position="206"/>
    </location>
</feature>
<evidence type="ECO:0000313" key="9">
    <source>
        <dbReference type="EMBL" id="ETW16937.1"/>
    </source>
</evidence>
<accession>A0A024V2Z6</accession>
<sequence>MKKILWLCLVIIFEIIGYNGLEIYIKMKGKKLKCIKERINKDTLVISKFKTNHKNALVSLYIYDVDVNEKNFHTQPKLPIFETVNKHDIKTAFTTFYSSSYSFCAYNNSDKLIEVYFEIKYGTEARDYAQVAKTEHLNQGTLYLKQILDQMNIFHVNLKRIRSDEDKEKKAHDKLNDTLMWFSFLNIIIIVIAAIVQDFYFKKFFTSKKII</sequence>
<evidence type="ECO:0000313" key="10">
    <source>
        <dbReference type="Proteomes" id="UP000030690"/>
    </source>
</evidence>
<reference evidence="9 10" key="2">
    <citation type="submission" date="2013-02" db="EMBL/GenBank/DDBJ databases">
        <title>The Genome Sequence of Plasmodium falciparum Vietnam Oak-Knoll (FVO).</title>
        <authorList>
            <consortium name="The Broad Institute Genome Sequencing Platform"/>
            <consortium name="The Broad Institute Genome Sequencing Center for Infectious Disease"/>
            <person name="Neafsey D."/>
            <person name="Cheeseman I."/>
            <person name="Volkman S."/>
            <person name="Adams J."/>
            <person name="Walker B."/>
            <person name="Young S.K."/>
            <person name="Zeng Q."/>
            <person name="Gargeya S."/>
            <person name="Fitzgerald M."/>
            <person name="Haas B."/>
            <person name="Abouelleil A."/>
            <person name="Alvarado L."/>
            <person name="Arachchi H.M."/>
            <person name="Berlin A.M."/>
            <person name="Chapman S.B."/>
            <person name="Dewar J."/>
            <person name="Goldberg J."/>
            <person name="Griggs A."/>
            <person name="Gujja S."/>
            <person name="Hansen M."/>
            <person name="Howarth C."/>
            <person name="Imamovic A."/>
            <person name="Larimer J."/>
            <person name="McCowan C."/>
            <person name="Murphy C."/>
            <person name="Neiman D."/>
            <person name="Pearson M."/>
            <person name="Priest M."/>
            <person name="Roberts A."/>
            <person name="Saif S."/>
            <person name="Shea T."/>
            <person name="Sisk P."/>
            <person name="Sykes S."/>
            <person name="Wortman J."/>
            <person name="Nusbaum C."/>
            <person name="Birren B."/>
        </authorList>
    </citation>
    <scope>NUCLEOTIDE SEQUENCE [LARGE SCALE GENOMIC DNA]</scope>
    <source>
        <strain evidence="10">Vietnam Oak-Knoll (FVO)</strain>
    </source>
</reference>
<evidence type="ECO:0000256" key="5">
    <source>
        <dbReference type="ARBA" id="ARBA00022989"/>
    </source>
</evidence>
<dbReference type="InterPro" id="IPR015720">
    <property type="entry name" value="Emp24-like"/>
</dbReference>
<reference evidence="9 10" key="1">
    <citation type="submission" date="2013-02" db="EMBL/GenBank/DDBJ databases">
        <title>The Genome Annotation of Plasmodium falciparum Vietnam Oak-Knoll (FVO).</title>
        <authorList>
            <consortium name="The Broad Institute Genome Sequencing Platform"/>
            <consortium name="The Broad Institute Genome Sequencing Center for Infectious Disease"/>
            <person name="Neafsey D."/>
            <person name="Hoffman S."/>
            <person name="Volkman S."/>
            <person name="Rosenthal P."/>
            <person name="Walker B."/>
            <person name="Young S.K."/>
            <person name="Zeng Q."/>
            <person name="Gargeya S."/>
            <person name="Fitzgerald M."/>
            <person name="Haas B."/>
            <person name="Abouelleil A."/>
            <person name="Allen A.W."/>
            <person name="Alvarado L."/>
            <person name="Arachchi H.M."/>
            <person name="Berlin A.M."/>
            <person name="Chapman S.B."/>
            <person name="Gainer-Dewar J."/>
            <person name="Goldberg J."/>
            <person name="Griggs A."/>
            <person name="Gujja S."/>
            <person name="Hansen M."/>
            <person name="Howarth C."/>
            <person name="Imamovic A."/>
            <person name="Ireland A."/>
            <person name="Larimer J."/>
            <person name="McCowan C."/>
            <person name="Murphy C."/>
            <person name="Pearson M."/>
            <person name="Poon T.W."/>
            <person name="Priest M."/>
            <person name="Roberts A."/>
            <person name="Saif S."/>
            <person name="Shea T."/>
            <person name="Sisk P."/>
            <person name="Sykes S."/>
            <person name="Wortman J."/>
            <person name="Nusbaum C."/>
            <person name="Birren B."/>
        </authorList>
    </citation>
    <scope>NUCLEOTIDE SEQUENCE [LARGE SCALE GENOMIC DNA]</scope>
    <source>
        <strain evidence="10">Vietnam Oak-Knoll (FVO)</strain>
    </source>
</reference>
<evidence type="ECO:0000256" key="6">
    <source>
        <dbReference type="ARBA" id="ARBA00023136"/>
    </source>
</evidence>
<comment type="similarity">
    <text evidence="2">Belongs to the EMP24/GP25L family.</text>
</comment>
<evidence type="ECO:0000256" key="7">
    <source>
        <dbReference type="SAM" id="Phobius"/>
    </source>
</evidence>
<dbReference type="GO" id="GO:0016020">
    <property type="term" value="C:membrane"/>
    <property type="evidence" value="ECO:0007669"/>
    <property type="project" value="UniProtKB-SubCell"/>
</dbReference>
<organism evidence="9 10">
    <name type="scientific">Plasmodium falciparum Vietnam Oak-Knoll</name>
    <name type="common">FVO</name>
    <dbReference type="NCBI Taxonomy" id="1036723"/>
    <lineage>
        <taxon>Eukaryota</taxon>
        <taxon>Sar</taxon>
        <taxon>Alveolata</taxon>
        <taxon>Apicomplexa</taxon>
        <taxon>Aconoidasida</taxon>
        <taxon>Haemosporida</taxon>
        <taxon>Plasmodiidae</taxon>
        <taxon>Plasmodium</taxon>
        <taxon>Plasmodium (Laverania)</taxon>
    </lineage>
</organism>
<keyword evidence="4" id="KW-0732">Signal</keyword>
<evidence type="ECO:0000256" key="4">
    <source>
        <dbReference type="ARBA" id="ARBA00022729"/>
    </source>
</evidence>
<dbReference type="AlphaFoldDB" id="A0A024V2Z6"/>
<protein>
    <recommendedName>
        <fullName evidence="8">GOLD domain-containing protein</fullName>
    </recommendedName>
</protein>
<feature type="transmembrane region" description="Helical" evidence="7">
    <location>
        <begin position="179"/>
        <end position="201"/>
    </location>
</feature>
<gene>
    <name evidence="9" type="ORF">PFFVO_04202</name>
</gene>
<dbReference type="Pfam" id="PF01105">
    <property type="entry name" value="EMP24_GP25L"/>
    <property type="match status" value="1"/>
</dbReference>
<evidence type="ECO:0000256" key="2">
    <source>
        <dbReference type="ARBA" id="ARBA00007104"/>
    </source>
</evidence>